<evidence type="ECO:0000256" key="8">
    <source>
        <dbReference type="ARBA" id="ARBA00023136"/>
    </source>
</evidence>
<dbReference type="CDD" id="cd18580">
    <property type="entry name" value="ABC_6TM_ABCC_D2"/>
    <property type="match status" value="1"/>
</dbReference>
<dbReference type="GO" id="GO:0005886">
    <property type="term" value="C:plasma membrane"/>
    <property type="evidence" value="ECO:0007669"/>
    <property type="project" value="UniProtKB-SubCell"/>
</dbReference>
<keyword evidence="8 10" id="KW-0472">Membrane</keyword>
<keyword evidence="6" id="KW-0067">ATP-binding</keyword>
<evidence type="ECO:0000256" key="3">
    <source>
        <dbReference type="ARBA" id="ARBA00022475"/>
    </source>
</evidence>
<feature type="transmembrane region" description="Helical" evidence="10">
    <location>
        <begin position="921"/>
        <end position="944"/>
    </location>
</feature>
<dbReference type="InterPro" id="IPR027417">
    <property type="entry name" value="P-loop_NTPase"/>
</dbReference>
<dbReference type="SMART" id="SM00382">
    <property type="entry name" value="AAA"/>
    <property type="match status" value="2"/>
</dbReference>
<feature type="transmembrane region" description="Helical" evidence="10">
    <location>
        <begin position="1014"/>
        <end position="1037"/>
    </location>
</feature>
<dbReference type="InterPro" id="IPR036640">
    <property type="entry name" value="ABC1_TM_sf"/>
</dbReference>
<dbReference type="STRING" id="1531966.A0A0A1T7A4"/>
<evidence type="ECO:0000256" key="7">
    <source>
        <dbReference type="ARBA" id="ARBA00022989"/>
    </source>
</evidence>
<dbReference type="PROSITE" id="PS50893">
    <property type="entry name" value="ABC_TRANSPORTER_2"/>
    <property type="match status" value="2"/>
</dbReference>
<dbReference type="InterPro" id="IPR003593">
    <property type="entry name" value="AAA+_ATPase"/>
</dbReference>
<feature type="transmembrane region" description="Helical" evidence="10">
    <location>
        <begin position="132"/>
        <end position="152"/>
    </location>
</feature>
<evidence type="ECO:0000313" key="13">
    <source>
        <dbReference type="EMBL" id="CEJ93031.1"/>
    </source>
</evidence>
<feature type="domain" description="ABC transmembrane type-1" evidence="12">
    <location>
        <begin position="271"/>
        <end position="550"/>
    </location>
</feature>
<dbReference type="EMBL" id="CDHN01000005">
    <property type="protein sequence ID" value="CEJ93031.1"/>
    <property type="molecule type" value="Genomic_DNA"/>
</dbReference>
<name>A0A0A1T7A4_9HYPO</name>
<feature type="transmembrane region" description="Helical" evidence="10">
    <location>
        <begin position="268"/>
        <end position="291"/>
    </location>
</feature>
<dbReference type="HOGENOM" id="CLU_000604_27_5_1"/>
<dbReference type="SUPFAM" id="SSF90123">
    <property type="entry name" value="ABC transporter transmembrane region"/>
    <property type="match status" value="2"/>
</dbReference>
<feature type="transmembrane region" description="Helical" evidence="10">
    <location>
        <begin position="878"/>
        <end position="901"/>
    </location>
</feature>
<keyword evidence="4 10" id="KW-0812">Transmembrane</keyword>
<dbReference type="InterPro" id="IPR011527">
    <property type="entry name" value="ABC1_TM_dom"/>
</dbReference>
<proteinExistence type="predicted"/>
<gene>
    <name evidence="13" type="ORF">VHEMI08651</name>
</gene>
<dbReference type="Gene3D" id="1.20.1560.10">
    <property type="entry name" value="ABC transporter type 1, transmembrane domain"/>
    <property type="match status" value="2"/>
</dbReference>
<dbReference type="PANTHER" id="PTHR24223:SF399">
    <property type="entry name" value="ABC TRANSPORTER ATNG"/>
    <property type="match status" value="1"/>
</dbReference>
<dbReference type="GO" id="GO:0016887">
    <property type="term" value="F:ATP hydrolysis activity"/>
    <property type="evidence" value="ECO:0007669"/>
    <property type="project" value="InterPro"/>
</dbReference>
<dbReference type="Proteomes" id="UP000039046">
    <property type="component" value="Unassembled WGS sequence"/>
</dbReference>
<feature type="transmembrane region" description="Helical" evidence="10">
    <location>
        <begin position="311"/>
        <end position="332"/>
    </location>
</feature>
<comment type="subcellular location">
    <subcellularLocation>
        <location evidence="1">Cell membrane</location>
        <topology evidence="1">Multi-pass membrane protein</topology>
    </subcellularLocation>
</comment>
<dbReference type="Pfam" id="PF00664">
    <property type="entry name" value="ABC_membrane"/>
    <property type="match status" value="1"/>
</dbReference>
<feature type="transmembrane region" description="Helical" evidence="10">
    <location>
        <begin position="524"/>
        <end position="543"/>
    </location>
</feature>
<feature type="transmembrane region" description="Helical" evidence="10">
    <location>
        <begin position="67"/>
        <end position="93"/>
    </location>
</feature>
<feature type="transmembrane region" description="Helical" evidence="10">
    <location>
        <begin position="378"/>
        <end position="400"/>
    </location>
</feature>
<dbReference type="Pfam" id="PF00005">
    <property type="entry name" value="ABC_tran"/>
    <property type="match status" value="2"/>
</dbReference>
<keyword evidence="14" id="KW-1185">Reference proteome</keyword>
<evidence type="ECO:0000256" key="4">
    <source>
        <dbReference type="ARBA" id="ARBA00022692"/>
    </source>
</evidence>
<dbReference type="PROSITE" id="PS00211">
    <property type="entry name" value="ABC_TRANSPORTER_1"/>
    <property type="match status" value="2"/>
</dbReference>
<dbReference type="InterPro" id="IPR044726">
    <property type="entry name" value="ABCC_6TM_D2"/>
</dbReference>
<reference evidence="13 14" key="1">
    <citation type="journal article" date="2015" name="Genome Announc.">
        <title>Draft Genome Sequence and Gene Annotation of the Entomopathogenic Fungus Verticillium hemipterigenum.</title>
        <authorList>
            <person name="Horn F."/>
            <person name="Habel A."/>
            <person name="Scharf D.H."/>
            <person name="Dworschak J."/>
            <person name="Brakhage A.A."/>
            <person name="Guthke R."/>
            <person name="Hertweck C."/>
            <person name="Linde J."/>
        </authorList>
    </citation>
    <scope>NUCLEOTIDE SEQUENCE [LARGE SCALE GENOMIC DNA]</scope>
</reference>
<feature type="transmembrane region" description="Helical" evidence="10">
    <location>
        <begin position="488"/>
        <end position="512"/>
    </location>
</feature>
<evidence type="ECO:0008006" key="15">
    <source>
        <dbReference type="Google" id="ProtNLM"/>
    </source>
</evidence>
<dbReference type="InterPro" id="IPR050173">
    <property type="entry name" value="ABC_transporter_C-like"/>
</dbReference>
<feature type="transmembrane region" description="Helical" evidence="10">
    <location>
        <begin position="406"/>
        <end position="426"/>
    </location>
</feature>
<keyword evidence="2" id="KW-0813">Transport</keyword>
<keyword evidence="7 10" id="KW-1133">Transmembrane helix</keyword>
<sequence>MDILRRTFDGTLAQDLAFGPEFGNFFDFSLTFESTILTIAPVAVWLAIFPFHLWHYKKRPVVATAGLHFWALTIVAVTHACMEIAKAAVWGIAPNGAEATFAASSALSALAAVALVAMTISEYRHSLNSSSLNAAMLSILCFVDIIKSRSFFMRNGLATVGALSAATAALKAVLVILQEVPKPRIAELADKGSSAEASSGVWNQALCLWVNKIFLLGARRALTMKDLEYLGPDFSSARLDAAFRSIWETEDKSSKWALAKTTGKSLRWLILASILSRMVNSCCEWAMIFSIRVTVASLGQPVPDWTPKALIIGNIAAYALKITVLSMHTFFINKACSLARGLLTTQIIRKNFTLKKTIAKESKAITLMSTDVEQICDLLLVFPQFFVAIPELGFGLYFMYTLIEAAFVLPLVTAIGGCCIAILMNAPMMNAQRYWNESIQDRVAKMSTILLQIKGIKMIGLETTISKFMQKIRINETKRSLRMRWLRVFAQANGGVQLTITPVIGIIGGLYWTVWKNGVDAASLFTYLSLLSMCIDPLNVIILELPGLGGALANFTRIQEFLLEEEQRDPRQVRINIDQEESLSDKPQTEADSSGSDPEKSPLLESTTQVAFRNVSIPSLATENSSNVLNSMNLTIQTSSLNIVIGPVGSGKSVLLATIIGETSPSEGSIYITTNNMAFCHQVAWIPSSTIRQAIIGENDFDAEWYQAVVKACALDYDIAKITDQAMTGNDSGGLLSGGQKQRVALARAVYSKAPILVLDDILSALDQRTARAVFTRLFAPDGLLKQQRRTVILATHSVEWLDEADQVISVQSSGDVLTYESKEDIAVAKAAVMAAQGEHQSVDAEEEDITMKLEDDTAAKEDEISGMLTSDGKLYRLLFGAVPVWLLLALLANIIATPIAESTPQLIARIWLSINPMANYFVFIMLAIALIYPFMNGFLIWLWSIVTIPKIANNLHELFLSSVMAATLPFLTKSQSGALLNRFSQDMTLFSYKMPHSVFGFAMYLGYAVVQGVYLVAGSAYTAITIPFLVLAVYILQKFYLLTSKQMRILDLEAKTPLFSKITEVALGVDHIRAYGWQEQTMTRMYHALDQSQKSFYYMYTVQRWLLVAISLISLVVTVIMLAVALFVTNSSSQAGLGLSMMSVINFQNALNKTLIQWTALETSLGAVARLKNFLRDTPVEKDDEHATEQPPSWPSKGEIEFKNVSAAYNPDPDARLVITDLSVKLEAGKSTAIVGRTGSGKSSVVLTLLNFLHHTGSVTIDGVDISQVPLAQLRHVITTIPQDHVDIPGSVRDNVLPLEIMDEQGVRNEGDAELTEVLQTVGLWDYISSHGGLDEPIDKMELSAGQRQLLSMARAMLHHRKTGSKIVIMDEATSNMDYQTDTKIHDIMETTFAGSTRLVVTHRNTVLSHCHALVKMEDGRMVSSKTNSIAGSEKEEKQE</sequence>
<feature type="region of interest" description="Disordered" evidence="9">
    <location>
        <begin position="576"/>
        <end position="603"/>
    </location>
</feature>
<protein>
    <recommendedName>
        <fullName evidence="15">ABC transporter</fullName>
    </recommendedName>
</protein>
<dbReference type="PANTHER" id="PTHR24223">
    <property type="entry name" value="ATP-BINDING CASSETTE SUB-FAMILY C"/>
    <property type="match status" value="1"/>
</dbReference>
<organism evidence="13 14">
    <name type="scientific">[Torrubiella] hemipterigena</name>
    <dbReference type="NCBI Taxonomy" id="1531966"/>
    <lineage>
        <taxon>Eukaryota</taxon>
        <taxon>Fungi</taxon>
        <taxon>Dikarya</taxon>
        <taxon>Ascomycota</taxon>
        <taxon>Pezizomycotina</taxon>
        <taxon>Sordariomycetes</taxon>
        <taxon>Hypocreomycetidae</taxon>
        <taxon>Hypocreales</taxon>
        <taxon>Clavicipitaceae</taxon>
        <taxon>Clavicipitaceae incertae sedis</taxon>
        <taxon>'Torrubiella' clade</taxon>
    </lineage>
</organism>
<evidence type="ECO:0000256" key="9">
    <source>
        <dbReference type="SAM" id="MobiDB-lite"/>
    </source>
</evidence>
<feature type="transmembrane region" description="Helical" evidence="10">
    <location>
        <begin position="35"/>
        <end position="55"/>
    </location>
</feature>
<dbReference type="GO" id="GO:0140359">
    <property type="term" value="F:ABC-type transporter activity"/>
    <property type="evidence" value="ECO:0007669"/>
    <property type="project" value="InterPro"/>
</dbReference>
<feature type="domain" description="ABC transporter" evidence="11">
    <location>
        <begin position="1201"/>
        <end position="1441"/>
    </location>
</feature>
<dbReference type="InterPro" id="IPR003439">
    <property type="entry name" value="ABC_transporter-like_ATP-bd"/>
</dbReference>
<evidence type="ECO:0000256" key="5">
    <source>
        <dbReference type="ARBA" id="ARBA00022741"/>
    </source>
</evidence>
<keyword evidence="3" id="KW-1003">Cell membrane</keyword>
<dbReference type="PROSITE" id="PS50929">
    <property type="entry name" value="ABC_TM1F"/>
    <property type="match status" value="2"/>
</dbReference>
<evidence type="ECO:0000256" key="6">
    <source>
        <dbReference type="ARBA" id="ARBA00022840"/>
    </source>
</evidence>
<dbReference type="SUPFAM" id="SSF52540">
    <property type="entry name" value="P-loop containing nucleoside triphosphate hydrolases"/>
    <property type="match status" value="2"/>
</dbReference>
<evidence type="ECO:0000256" key="1">
    <source>
        <dbReference type="ARBA" id="ARBA00004651"/>
    </source>
</evidence>
<feature type="domain" description="ABC transporter" evidence="11">
    <location>
        <begin position="610"/>
        <end position="839"/>
    </location>
</feature>
<dbReference type="Gene3D" id="3.40.50.300">
    <property type="entry name" value="P-loop containing nucleotide triphosphate hydrolases"/>
    <property type="match status" value="2"/>
</dbReference>
<feature type="transmembrane region" description="Helical" evidence="10">
    <location>
        <begin position="1106"/>
        <end position="1129"/>
    </location>
</feature>
<evidence type="ECO:0000259" key="12">
    <source>
        <dbReference type="PROSITE" id="PS50929"/>
    </source>
</evidence>
<dbReference type="OrthoDB" id="6500128at2759"/>
<dbReference type="InterPro" id="IPR017871">
    <property type="entry name" value="ABC_transporter-like_CS"/>
</dbReference>
<evidence type="ECO:0000259" key="11">
    <source>
        <dbReference type="PROSITE" id="PS50893"/>
    </source>
</evidence>
<dbReference type="GO" id="GO:0005524">
    <property type="term" value="F:ATP binding"/>
    <property type="evidence" value="ECO:0007669"/>
    <property type="project" value="UniProtKB-KW"/>
</dbReference>
<evidence type="ECO:0000256" key="10">
    <source>
        <dbReference type="SAM" id="Phobius"/>
    </source>
</evidence>
<feature type="domain" description="ABC transmembrane type-1" evidence="12">
    <location>
        <begin position="887"/>
        <end position="1164"/>
    </location>
</feature>
<evidence type="ECO:0000256" key="2">
    <source>
        <dbReference type="ARBA" id="ARBA00022448"/>
    </source>
</evidence>
<evidence type="ECO:0000313" key="14">
    <source>
        <dbReference type="Proteomes" id="UP000039046"/>
    </source>
</evidence>
<keyword evidence="5" id="KW-0547">Nucleotide-binding</keyword>
<accession>A0A0A1T7A4</accession>
<feature type="transmembrane region" description="Helical" evidence="10">
    <location>
        <begin position="158"/>
        <end position="177"/>
    </location>
</feature>
<feature type="transmembrane region" description="Helical" evidence="10">
    <location>
        <begin position="99"/>
        <end position="120"/>
    </location>
</feature>